<feature type="compositionally biased region" description="Basic and acidic residues" evidence="1">
    <location>
        <begin position="358"/>
        <end position="373"/>
    </location>
</feature>
<reference evidence="2 3" key="1">
    <citation type="submission" date="2006-04" db="EMBL/GenBank/DDBJ databases">
        <authorList>
            <person name="Nierman W.C."/>
        </authorList>
    </citation>
    <scope>NUCLEOTIDE SEQUENCE [LARGE SCALE GENOMIC DNA]</scope>
    <source>
        <strain evidence="2 3">DW4/3-1</strain>
    </source>
</reference>
<evidence type="ECO:0000313" key="3">
    <source>
        <dbReference type="Proteomes" id="UP000032702"/>
    </source>
</evidence>
<evidence type="ECO:0000256" key="1">
    <source>
        <dbReference type="SAM" id="MobiDB-lite"/>
    </source>
</evidence>
<feature type="region of interest" description="Disordered" evidence="1">
    <location>
        <begin position="400"/>
        <end position="430"/>
    </location>
</feature>
<feature type="region of interest" description="Disordered" evidence="1">
    <location>
        <begin position="165"/>
        <end position="192"/>
    </location>
</feature>
<evidence type="ECO:0000313" key="2">
    <source>
        <dbReference type="EMBL" id="EAU69633.1"/>
    </source>
</evidence>
<protein>
    <submittedName>
        <fullName evidence="2">Uncharacterized protein</fullName>
    </submittedName>
</protein>
<sequence length="497" mass="53858">MGWLLSGKADEVLDATGLAGHHLVERLGGMALGEKGLQLAGPALLEVPQVLQGGLEVPRRGIHRAQHQLVLQHQLLEQRRALQLQRLLAPGHPGEDEHPVGPEHLQHLEARLRGARGLVHHVHGAQAPGQRLRRDLLRGEVRGPHRLGHRRLGIGLRRARVHRGGMARAQERHGAQQAHWPRAQHDRLPRLPLPRQPTLQRVQLPQRLLRDGEGLGEHRHPPQRGGHRVQGRLLLHEELHAEAMGLLDAALQVVPRHAEVRVSAAARGTRLVGTGPPNARHHQIPRFQALHLRAHLHHLAQRLVAHDEEVLALGRGPVPELGDLLVRAAHAHLQRAHPHPGGSAQARLGNVDDAHLTGFREDGHSLHAGKPPERPALSPRLRPTWDGGKPGAPKCPTLLPGAGLRAGGGPRVNSRGRPGAGRSTLPAPWIPGAGAGGGVYDRGRDRLRLPGDCLGRPPRLPPPVVAHQRRGLPDAGRAVPRLRGNDVLPEGARGVAL</sequence>
<proteinExistence type="predicted"/>
<comment type="caution">
    <text evidence="2">The sequence shown here is derived from an EMBL/GenBank/DDBJ whole genome shotgun (WGS) entry which is preliminary data.</text>
</comment>
<dbReference type="AlphaFoldDB" id="Q09D02"/>
<dbReference type="EMBL" id="AAMD01000004">
    <property type="protein sequence ID" value="EAU69633.1"/>
    <property type="molecule type" value="Genomic_DNA"/>
</dbReference>
<name>Q09D02_STIAD</name>
<feature type="region of interest" description="Disordered" evidence="1">
    <location>
        <begin position="358"/>
        <end position="382"/>
    </location>
</feature>
<gene>
    <name evidence="2" type="ORF">STIAU_2906</name>
</gene>
<organism evidence="2 3">
    <name type="scientific">Stigmatella aurantiaca (strain DW4/3-1)</name>
    <dbReference type="NCBI Taxonomy" id="378806"/>
    <lineage>
        <taxon>Bacteria</taxon>
        <taxon>Pseudomonadati</taxon>
        <taxon>Myxococcota</taxon>
        <taxon>Myxococcia</taxon>
        <taxon>Myxococcales</taxon>
        <taxon>Cystobacterineae</taxon>
        <taxon>Archangiaceae</taxon>
        <taxon>Stigmatella</taxon>
    </lineage>
</organism>
<accession>Q09D02</accession>
<dbReference type="Proteomes" id="UP000032702">
    <property type="component" value="Unassembled WGS sequence"/>
</dbReference>